<comment type="similarity">
    <text evidence="2">Belongs to the major facilitator superfamily. TCR/Tet family.</text>
</comment>
<evidence type="ECO:0000256" key="4">
    <source>
        <dbReference type="ARBA" id="ARBA00022989"/>
    </source>
</evidence>
<evidence type="ECO:0000256" key="1">
    <source>
        <dbReference type="ARBA" id="ARBA00004141"/>
    </source>
</evidence>
<feature type="transmembrane region" description="Helical" evidence="6">
    <location>
        <begin position="154"/>
        <end position="176"/>
    </location>
</feature>
<dbReference type="PRINTS" id="PR01036">
    <property type="entry name" value="TCRTETB"/>
</dbReference>
<feature type="transmembrane region" description="Helical" evidence="6">
    <location>
        <begin position="32"/>
        <end position="55"/>
    </location>
</feature>
<dbReference type="InterPro" id="IPR036259">
    <property type="entry name" value="MFS_trans_sf"/>
</dbReference>
<evidence type="ECO:0000313" key="8">
    <source>
        <dbReference type="EMBL" id="OOO13081.1"/>
    </source>
</evidence>
<keyword evidence="3 6" id="KW-0812">Transmembrane</keyword>
<dbReference type="Pfam" id="PF07690">
    <property type="entry name" value="MFS_1"/>
    <property type="match status" value="1"/>
</dbReference>
<feature type="transmembrane region" description="Helical" evidence="6">
    <location>
        <begin position="335"/>
        <end position="355"/>
    </location>
</feature>
<feature type="transmembrane region" description="Helical" evidence="6">
    <location>
        <begin position="67"/>
        <end position="84"/>
    </location>
</feature>
<evidence type="ECO:0000256" key="6">
    <source>
        <dbReference type="SAM" id="Phobius"/>
    </source>
</evidence>
<dbReference type="eggNOG" id="KOG0254">
    <property type="taxonomic scope" value="Eukaryota"/>
</dbReference>
<keyword evidence="5 6" id="KW-0472">Membrane</keyword>
<dbReference type="OrthoDB" id="10021397at2759"/>
<dbReference type="Gene3D" id="1.20.1720.10">
    <property type="entry name" value="Multidrug resistance protein D"/>
    <property type="match status" value="1"/>
</dbReference>
<protein>
    <submittedName>
        <fullName evidence="8">Major facilitator superfamily MFS_1</fullName>
    </submittedName>
</protein>
<feature type="transmembrane region" description="Helical" evidence="6">
    <location>
        <begin position="129"/>
        <end position="147"/>
    </location>
</feature>
<dbReference type="SUPFAM" id="SSF103473">
    <property type="entry name" value="MFS general substrate transporter"/>
    <property type="match status" value="1"/>
</dbReference>
<evidence type="ECO:0000313" key="9">
    <source>
        <dbReference type="Proteomes" id="UP000190312"/>
    </source>
</evidence>
<dbReference type="Gene3D" id="1.20.1250.20">
    <property type="entry name" value="MFS general substrate transporter like domains"/>
    <property type="match status" value="1"/>
</dbReference>
<dbReference type="GO" id="GO:0005886">
    <property type="term" value="C:plasma membrane"/>
    <property type="evidence" value="ECO:0007669"/>
    <property type="project" value="TreeGrafter"/>
</dbReference>
<reference evidence="8 9" key="1">
    <citation type="submission" date="2016-10" db="EMBL/GenBank/DDBJ databases">
        <title>Genome sequencing of Aspergillus oryzae BCC7051.</title>
        <authorList>
            <person name="Thammarongtham C."/>
            <person name="Vorapreeda T."/>
            <person name="Nookaew I."/>
            <person name="Srisuk T."/>
            <person name="Land M."/>
            <person name="Jeennor S."/>
            <person name="Laoteng K."/>
        </authorList>
    </citation>
    <scope>NUCLEOTIDE SEQUENCE [LARGE SCALE GENOMIC DNA]</scope>
    <source>
        <strain evidence="8 9">BCC7051</strain>
    </source>
</reference>
<feature type="transmembrane region" description="Helical" evidence="6">
    <location>
        <begin position="226"/>
        <end position="248"/>
    </location>
</feature>
<evidence type="ECO:0000259" key="7">
    <source>
        <dbReference type="PROSITE" id="PS50850"/>
    </source>
</evidence>
<feature type="domain" description="Major facilitator superfamily (MFS) profile" evidence="7">
    <location>
        <begin position="32"/>
        <end position="528"/>
    </location>
</feature>
<dbReference type="Proteomes" id="UP000190312">
    <property type="component" value="Unassembled WGS sequence"/>
</dbReference>
<proteinExistence type="inferred from homology"/>
<keyword evidence="4 6" id="KW-1133">Transmembrane helix</keyword>
<dbReference type="InterPro" id="IPR011701">
    <property type="entry name" value="MFS"/>
</dbReference>
<dbReference type="PROSITE" id="PS50850">
    <property type="entry name" value="MFS"/>
    <property type="match status" value="1"/>
</dbReference>
<evidence type="ECO:0000256" key="3">
    <source>
        <dbReference type="ARBA" id="ARBA00022692"/>
    </source>
</evidence>
<comment type="caution">
    <text evidence="8">The sequence shown here is derived from an EMBL/GenBank/DDBJ whole genome shotgun (WGS) entry which is preliminary data.</text>
</comment>
<feature type="transmembrane region" description="Helical" evidence="6">
    <location>
        <begin position="182"/>
        <end position="205"/>
    </location>
</feature>
<comment type="subcellular location">
    <subcellularLocation>
        <location evidence="1">Membrane</location>
        <topology evidence="1">Multi-pass membrane protein</topology>
    </subcellularLocation>
</comment>
<dbReference type="InterPro" id="IPR020846">
    <property type="entry name" value="MFS_dom"/>
</dbReference>
<feature type="transmembrane region" description="Helical" evidence="6">
    <location>
        <begin position="295"/>
        <end position="315"/>
    </location>
</feature>
<dbReference type="PANTHER" id="PTHR23501:SF193">
    <property type="entry name" value="MULTIDRUG TRANSPORTER, PUTATIVE (AFU_ORTHOLOGUE AFUA_8G00940)-RELATED"/>
    <property type="match status" value="1"/>
</dbReference>
<gene>
    <name evidence="8" type="ORF">OAory_01008300</name>
</gene>
<name>A0A1S9DVM7_ASPOZ</name>
<dbReference type="GO" id="GO:0022857">
    <property type="term" value="F:transmembrane transporter activity"/>
    <property type="evidence" value="ECO:0007669"/>
    <property type="project" value="InterPro"/>
</dbReference>
<feature type="transmembrane region" description="Helical" evidence="6">
    <location>
        <begin position="390"/>
        <end position="410"/>
    </location>
</feature>
<dbReference type="CDD" id="cd17502">
    <property type="entry name" value="MFS_Azr1_MDR_like"/>
    <property type="match status" value="1"/>
</dbReference>
<feature type="transmembrane region" description="Helical" evidence="6">
    <location>
        <begin position="362"/>
        <end position="384"/>
    </location>
</feature>
<dbReference type="PANTHER" id="PTHR23501">
    <property type="entry name" value="MAJOR FACILITATOR SUPERFAMILY"/>
    <property type="match status" value="1"/>
</dbReference>
<feature type="transmembrane region" description="Helical" evidence="6">
    <location>
        <begin position="96"/>
        <end position="123"/>
    </location>
</feature>
<organism evidence="8 9">
    <name type="scientific">Aspergillus oryzae</name>
    <name type="common">Yellow koji mold</name>
    <dbReference type="NCBI Taxonomy" id="5062"/>
    <lineage>
        <taxon>Eukaryota</taxon>
        <taxon>Fungi</taxon>
        <taxon>Dikarya</taxon>
        <taxon>Ascomycota</taxon>
        <taxon>Pezizomycotina</taxon>
        <taxon>Eurotiomycetes</taxon>
        <taxon>Eurotiomycetidae</taxon>
        <taxon>Eurotiales</taxon>
        <taxon>Aspergillaceae</taxon>
        <taxon>Aspergillus</taxon>
        <taxon>Aspergillus subgen. Circumdati</taxon>
    </lineage>
</organism>
<feature type="transmembrane region" description="Helical" evidence="6">
    <location>
        <begin position="254"/>
        <end position="274"/>
    </location>
</feature>
<sequence>MFAIIESKNADTKGKMENTDTTYLRGIKLYSILSGVMIATFLISLDVSIIATAIPSITSQFHSTTDIGWYGAVYPLTMCSLQPLSGKLITIFSLRWSYLSFFLVFLLGSLLCGVATSSSMFIIGRAVDGAGGAGVVSSGLAIIAIVTPIEQRPLFTGLVTSLYALGTVVAPIIGGAFTTNVTWRWCFLINLPAGTVTVITLILFFHPPQQSPAARTETVLQKLQQLDLIGCALFVPAIIMVLLALQWGGNKYPWNSATIIGLFVGFAATLGLFITWELRADQAMIPLPLLRRRSIIVSIIFAFLFMGAFVVPVYYLPEWFQIVKGASSIRSGIMLLPSVSTQIFGSIISGVLAKYIKYYNPWFFIGSSFLCIATGLYTTFSAFSTTSRDWIGFQILQGLGCGFAAQMPLLTIQSVLKNDPKLVPVGISTVLFAQYFGSSVMQSIGGSIFQNKLDSQLQSYAHLDSDQIEMLLAVGTSKVQETAQQAFPDRLSAILIAYNDAITNVFYLAVTGSGVAFVLALGIEWTNTRESTGDDEKDLPVAYDIREP</sequence>
<dbReference type="VEuPathDB" id="FungiDB:AO090005000662"/>
<accession>A0A1S9DVM7</accession>
<dbReference type="AlphaFoldDB" id="A0A1S9DVM7"/>
<evidence type="ECO:0000256" key="5">
    <source>
        <dbReference type="ARBA" id="ARBA00023136"/>
    </source>
</evidence>
<dbReference type="EMBL" id="MKZY01000002">
    <property type="protein sequence ID" value="OOO13081.1"/>
    <property type="molecule type" value="Genomic_DNA"/>
</dbReference>
<evidence type="ECO:0000256" key="2">
    <source>
        <dbReference type="ARBA" id="ARBA00007520"/>
    </source>
</evidence>
<feature type="transmembrane region" description="Helical" evidence="6">
    <location>
        <begin position="505"/>
        <end position="523"/>
    </location>
</feature>